<dbReference type="PIR" id="E82826">
    <property type="entry name" value="E82826"/>
</dbReference>
<dbReference type="HOGENOM" id="CLU_147938_1_0_6"/>
<dbReference type="Proteomes" id="UP000000812">
    <property type="component" value="Chromosome"/>
</dbReference>
<organism evidence="2 3">
    <name type="scientific">Xylella fastidiosa (strain 9a5c)</name>
    <dbReference type="NCBI Taxonomy" id="160492"/>
    <lineage>
        <taxon>Bacteria</taxon>
        <taxon>Pseudomonadati</taxon>
        <taxon>Pseudomonadota</taxon>
        <taxon>Gammaproteobacteria</taxon>
        <taxon>Lysobacterales</taxon>
        <taxon>Lysobacteraceae</taxon>
        <taxon>Xylella</taxon>
    </lineage>
</organism>
<evidence type="ECO:0000313" key="2">
    <source>
        <dbReference type="EMBL" id="AAF83077.1"/>
    </source>
</evidence>
<feature type="transmembrane region" description="Helical" evidence="1">
    <location>
        <begin position="60"/>
        <end position="79"/>
    </location>
</feature>
<keyword evidence="1" id="KW-1133">Transmembrane helix</keyword>
<sequence>MRELTSIEMNNVSGGDFATRLEASIVGGIAAFFAGSIWGGTRGGDGGGVLGIGSIGQGVGMVYGGIAGAIGGAIGCFVLDKDVTYSYTTGFMNSLFSGNFAK</sequence>
<feature type="transmembrane region" description="Helical" evidence="1">
    <location>
        <begin position="21"/>
        <end position="40"/>
    </location>
</feature>
<keyword evidence="1" id="KW-0812">Transmembrane</keyword>
<dbReference type="KEGG" id="xfa:XF_0264"/>
<dbReference type="PATRIC" id="fig|160492.11.peg.280"/>
<reference evidence="2 3" key="1">
    <citation type="journal article" date="2000" name="Nature">
        <title>The genome sequence of the plant pathogen Xylella fastidiosa.</title>
        <authorList>
            <person name="Simpson A.J."/>
            <person name="Reinach F.C."/>
            <person name="Arruda P."/>
            <person name="Abreu F.A."/>
            <person name="Acencio M."/>
            <person name="Alvarenga R."/>
            <person name="Alves L.M."/>
            <person name="Araya J.E."/>
            <person name="Baia G.S."/>
            <person name="Baptista C.S."/>
            <person name="Barros M.H."/>
            <person name="Bonaccorsi E.D."/>
            <person name="Bordin S."/>
            <person name="Bove J.M."/>
            <person name="Briones M.R."/>
            <person name="Bueno M.R."/>
            <person name="Camargo A.A."/>
            <person name="Camargo L.E."/>
            <person name="Carraro D.M."/>
            <person name="Carrer H."/>
            <person name="Colauto N.B."/>
            <person name="Colombo C."/>
            <person name="Costa F.F."/>
            <person name="Costa M.C."/>
            <person name="Costa-Neto C.M."/>
            <person name="Coutinho L.L."/>
            <person name="Cristofani M."/>
            <person name="Dias-Neto E."/>
            <person name="Docena C."/>
            <person name="El-Dorry H."/>
            <person name="Facincani A.P."/>
            <person name="Ferreira A.J."/>
            <person name="Ferreira V.C."/>
            <person name="Ferro J.A."/>
            <person name="Fraga J.S."/>
            <person name="Franca S.C."/>
            <person name="Franco M.C."/>
            <person name="Frohme M."/>
            <person name="Furlan L.R."/>
            <person name="Garnier M."/>
            <person name="Goldman G.H."/>
            <person name="Goldman M.H."/>
            <person name="Gomes S.L."/>
            <person name="Gruber A."/>
            <person name="Ho P.L."/>
            <person name="Hoheisel J.D."/>
            <person name="Junqueira M.L."/>
            <person name="Kemper E.L."/>
            <person name="Kitajima J.P."/>
            <person name="Krieger J.E."/>
            <person name="Kuramae E.E."/>
            <person name="Laigret F."/>
            <person name="Lambais M.R."/>
            <person name="Leite L.C."/>
            <person name="Lemos E.G."/>
            <person name="Lemos M.V."/>
            <person name="Lopes S.A."/>
            <person name="Lopes C.R."/>
            <person name="Machado J.A."/>
            <person name="Machado M.A."/>
            <person name="Madeira A.M."/>
            <person name="Madeira H.M."/>
            <person name="Marino C.L."/>
            <person name="Marques M.V."/>
            <person name="Martins E.A."/>
            <person name="Martins E.M."/>
            <person name="Matsukuma A.Y."/>
            <person name="Menck C.F."/>
            <person name="Miracca E.C."/>
            <person name="Miyaki C.Y."/>
            <person name="Monteriro-Vitorello C.B."/>
            <person name="Moon D.H."/>
            <person name="Nagai M.A."/>
            <person name="Nascimento A.L."/>
            <person name="Netto L.E."/>
            <person name="Nhani A.Jr."/>
            <person name="Nobrega F.G."/>
            <person name="Nunes L.R."/>
            <person name="Oliveira M.A."/>
            <person name="de Oliveira M.C."/>
            <person name="de Oliveira R.C."/>
            <person name="Palmieri D.A."/>
            <person name="Paris A."/>
            <person name="Peixoto B.R."/>
            <person name="Pereira G.A."/>
            <person name="Pereira H.A.Jr."/>
            <person name="Pesquero J.B."/>
            <person name="Quaggio R.B."/>
            <person name="Roberto P.G."/>
            <person name="Rodrigues V."/>
            <person name="de M Rosa A.J."/>
            <person name="de Rosa V.E.Jr."/>
            <person name="de Sa R.G."/>
            <person name="Santelli R.V."/>
            <person name="Sawasaki H.E."/>
            <person name="da Silva A.C."/>
            <person name="da Silva A.M."/>
            <person name="da Silva F.R."/>
            <person name="da Silva W.A.Jr."/>
            <person name="da Silveira J.F."/>
            <person name="Silvestri M.L."/>
            <person name="Siqueira W.J."/>
            <person name="de Souza A.A."/>
            <person name="de Souza A.P."/>
            <person name="Terenzi M.F."/>
            <person name="Truffi D."/>
            <person name="Tsai S.M."/>
            <person name="Tsuhako M.H."/>
            <person name="Vallada H."/>
            <person name="Van Sluys M.A."/>
            <person name="Verjovski-Almeida S."/>
            <person name="Vettore A.L."/>
            <person name="Zago M.A."/>
            <person name="Zatz M."/>
            <person name="Meidanis J."/>
            <person name="Setubal J.C."/>
        </authorList>
    </citation>
    <scope>NUCLEOTIDE SEQUENCE [LARGE SCALE GENOMIC DNA]</scope>
    <source>
        <strain evidence="2 3">9a5c</strain>
    </source>
</reference>
<keyword evidence="1" id="KW-0472">Membrane</keyword>
<dbReference type="eggNOG" id="ENOG5032YGX">
    <property type="taxonomic scope" value="Bacteria"/>
</dbReference>
<proteinExistence type="predicted"/>
<accession>Q9PGN4</accession>
<name>Q9PGN4_XYLFA</name>
<evidence type="ECO:0008006" key="4">
    <source>
        <dbReference type="Google" id="ProtNLM"/>
    </source>
</evidence>
<protein>
    <recommendedName>
        <fullName evidence="4">Colicin V synthesis protein</fullName>
    </recommendedName>
</protein>
<dbReference type="RefSeq" id="WP_010892804.1">
    <property type="nucleotide sequence ID" value="NC_002488.3"/>
</dbReference>
<dbReference type="EMBL" id="AE003849">
    <property type="protein sequence ID" value="AAF83077.1"/>
    <property type="molecule type" value="Genomic_DNA"/>
</dbReference>
<evidence type="ECO:0000313" key="3">
    <source>
        <dbReference type="Proteomes" id="UP000000812"/>
    </source>
</evidence>
<gene>
    <name evidence="2" type="ordered locus">XF_0264</name>
</gene>
<evidence type="ECO:0000256" key="1">
    <source>
        <dbReference type="SAM" id="Phobius"/>
    </source>
</evidence>
<dbReference type="AlphaFoldDB" id="Q9PGN4"/>